<keyword evidence="3" id="KW-1185">Reference proteome</keyword>
<accession>A0AA40BWW2</accession>
<evidence type="ECO:0000313" key="3">
    <source>
        <dbReference type="Proteomes" id="UP001175000"/>
    </source>
</evidence>
<sequence>MTEQTQRKALKPDEQRLGLPRHQSRAHTTAHTHVCDSPHSAHFGLLNADFSSLKLSSQLVALWSLPTEPHGQFSQLPQWRPLIGRLFYLWN</sequence>
<proteinExistence type="predicted"/>
<evidence type="ECO:0000256" key="1">
    <source>
        <dbReference type="SAM" id="MobiDB-lite"/>
    </source>
</evidence>
<dbReference type="AlphaFoldDB" id="A0AA40BWW2"/>
<feature type="region of interest" description="Disordered" evidence="1">
    <location>
        <begin position="1"/>
        <end position="33"/>
    </location>
</feature>
<reference evidence="2" key="1">
    <citation type="submission" date="2023-06" db="EMBL/GenBank/DDBJ databases">
        <title>Genome-scale phylogeny and comparative genomics of the fungal order Sordariales.</title>
        <authorList>
            <consortium name="Lawrence Berkeley National Laboratory"/>
            <person name="Hensen N."/>
            <person name="Bonometti L."/>
            <person name="Westerberg I."/>
            <person name="Brannstrom I.O."/>
            <person name="Guillou S."/>
            <person name="Cros-Aarteil S."/>
            <person name="Calhoun S."/>
            <person name="Haridas S."/>
            <person name="Kuo A."/>
            <person name="Mondo S."/>
            <person name="Pangilinan J."/>
            <person name="Riley R."/>
            <person name="Labutti K."/>
            <person name="Andreopoulos B."/>
            <person name="Lipzen A."/>
            <person name="Chen C."/>
            <person name="Yanf M."/>
            <person name="Daum C."/>
            <person name="Ng V."/>
            <person name="Clum A."/>
            <person name="Steindorff A."/>
            <person name="Ohm R."/>
            <person name="Martin F."/>
            <person name="Silar P."/>
            <person name="Natvig D."/>
            <person name="Lalanne C."/>
            <person name="Gautier V."/>
            <person name="Ament-Velasquez S.L."/>
            <person name="Kruys A."/>
            <person name="Hutchinson M.I."/>
            <person name="Powell A.J."/>
            <person name="Barry K."/>
            <person name="Miller A.N."/>
            <person name="Grigoriev I.V."/>
            <person name="Debuchy R."/>
            <person name="Gladieux P."/>
            <person name="Thoren M.H."/>
            <person name="Johannesson H."/>
        </authorList>
    </citation>
    <scope>NUCLEOTIDE SEQUENCE</scope>
    <source>
        <strain evidence="2">CBS 606.72</strain>
    </source>
</reference>
<organism evidence="2 3">
    <name type="scientific">Immersiella caudata</name>
    <dbReference type="NCBI Taxonomy" id="314043"/>
    <lineage>
        <taxon>Eukaryota</taxon>
        <taxon>Fungi</taxon>
        <taxon>Dikarya</taxon>
        <taxon>Ascomycota</taxon>
        <taxon>Pezizomycotina</taxon>
        <taxon>Sordariomycetes</taxon>
        <taxon>Sordariomycetidae</taxon>
        <taxon>Sordariales</taxon>
        <taxon>Lasiosphaeriaceae</taxon>
        <taxon>Immersiella</taxon>
    </lineage>
</organism>
<evidence type="ECO:0000313" key="2">
    <source>
        <dbReference type="EMBL" id="KAK0616610.1"/>
    </source>
</evidence>
<name>A0AA40BWW2_9PEZI</name>
<gene>
    <name evidence="2" type="ORF">B0T14DRAFT_523495</name>
</gene>
<dbReference type="EMBL" id="JAULSU010000005">
    <property type="protein sequence ID" value="KAK0616610.1"/>
    <property type="molecule type" value="Genomic_DNA"/>
</dbReference>
<protein>
    <submittedName>
        <fullName evidence="2">Uncharacterized protein</fullName>
    </submittedName>
</protein>
<comment type="caution">
    <text evidence="2">The sequence shown here is derived from an EMBL/GenBank/DDBJ whole genome shotgun (WGS) entry which is preliminary data.</text>
</comment>
<dbReference type="Proteomes" id="UP001175000">
    <property type="component" value="Unassembled WGS sequence"/>
</dbReference>